<gene>
    <name evidence="2" type="ORF">L0M14_10860</name>
</gene>
<evidence type="ECO:0000313" key="3">
    <source>
        <dbReference type="Proteomes" id="UP001649230"/>
    </source>
</evidence>
<accession>A0ABY3SRE5</accession>
<keyword evidence="1" id="KW-1133">Transmembrane helix</keyword>
<dbReference type="Proteomes" id="UP001649230">
    <property type="component" value="Chromosome"/>
</dbReference>
<evidence type="ECO:0000256" key="1">
    <source>
        <dbReference type="SAM" id="Phobius"/>
    </source>
</evidence>
<keyword evidence="1" id="KW-0812">Transmembrane</keyword>
<protein>
    <submittedName>
        <fullName evidence="2">Uncharacterized protein</fullName>
    </submittedName>
</protein>
<keyword evidence="1" id="KW-0472">Membrane</keyword>
<reference evidence="2 3" key="1">
    <citation type="journal article" date="2024" name="Int. J. Syst. Evol. Microbiol.">
        <title>Paenibacillus hexagrammi sp. nov., a novel bacterium isolated from the gut content of Hexagrammos agrammus.</title>
        <authorList>
            <person name="Jung H.K."/>
            <person name="Kim D.G."/>
            <person name="Zin H."/>
            <person name="Park J."/>
            <person name="Jung H."/>
            <person name="Kim Y.O."/>
            <person name="Kong H.J."/>
            <person name="Kim J.W."/>
            <person name="Kim Y.S."/>
        </authorList>
    </citation>
    <scope>NUCLEOTIDE SEQUENCE [LARGE SCALE GENOMIC DNA]</scope>
    <source>
        <strain evidence="2 3">YPD9-1</strain>
    </source>
</reference>
<dbReference type="EMBL" id="CP090978">
    <property type="protein sequence ID" value="UJF35547.1"/>
    <property type="molecule type" value="Genomic_DNA"/>
</dbReference>
<organism evidence="2 3">
    <name type="scientific">Paenibacillus hexagrammi</name>
    <dbReference type="NCBI Taxonomy" id="2908839"/>
    <lineage>
        <taxon>Bacteria</taxon>
        <taxon>Bacillati</taxon>
        <taxon>Bacillota</taxon>
        <taxon>Bacilli</taxon>
        <taxon>Bacillales</taxon>
        <taxon>Paenibacillaceae</taxon>
        <taxon>Paenibacillus</taxon>
    </lineage>
</organism>
<dbReference type="RefSeq" id="WP_235122108.1">
    <property type="nucleotide sequence ID" value="NZ_CP090978.1"/>
</dbReference>
<name>A0ABY3SRE5_9BACL</name>
<keyword evidence="3" id="KW-1185">Reference proteome</keyword>
<sequence length="148" mass="16750">MTASLVLPLVVRKYGSKIGLIIAAITLGMGLIFFLILVSVNNHLEKSEINKVLKEHGGTVVHINKVDLEDSPFLNTMESRKGMRKQYSNTFYKIIYKKDGHKFIAWYRSGGGLFTVRGQTKDFNNKVIEETPENKKLIDTYGLDNNNV</sequence>
<evidence type="ECO:0000313" key="2">
    <source>
        <dbReference type="EMBL" id="UJF35547.1"/>
    </source>
</evidence>
<proteinExistence type="predicted"/>
<feature type="transmembrane region" description="Helical" evidence="1">
    <location>
        <begin position="20"/>
        <end position="40"/>
    </location>
</feature>